<dbReference type="Proteomes" id="UP000053881">
    <property type="component" value="Unassembled WGS sequence"/>
</dbReference>
<keyword evidence="1" id="KW-1133">Transmembrane helix</keyword>
<sequence length="115" mass="13180">MRNYYRMPAPYQDQRFFFGGPLIGGFVGGLLGGGLASAFLRPRPYYPTASILSLSTTLSAAPCTIWIWAWCSVWRCSGLWPIWWRWSIRIRMAVLRVMAHMVAVVHTDINKKSIR</sequence>
<evidence type="ECO:0000313" key="3">
    <source>
        <dbReference type="Proteomes" id="UP000053881"/>
    </source>
</evidence>
<organism evidence="2 3">
    <name type="scientific">Lederbergia galactosidilytica</name>
    <dbReference type="NCBI Taxonomy" id="217031"/>
    <lineage>
        <taxon>Bacteria</taxon>
        <taxon>Bacillati</taxon>
        <taxon>Bacillota</taxon>
        <taxon>Bacilli</taxon>
        <taxon>Bacillales</taxon>
        <taxon>Bacillaceae</taxon>
        <taxon>Lederbergia</taxon>
    </lineage>
</organism>
<dbReference type="EMBL" id="LGPB01000091">
    <property type="protein sequence ID" value="KRG12544.1"/>
    <property type="molecule type" value="Genomic_DNA"/>
</dbReference>
<comment type="caution">
    <text evidence="2">The sequence shown here is derived from an EMBL/GenBank/DDBJ whole genome shotgun (WGS) entry which is preliminary data.</text>
</comment>
<evidence type="ECO:0000256" key="1">
    <source>
        <dbReference type="SAM" id="Phobius"/>
    </source>
</evidence>
<name>A0A0Q9XUX4_9BACI</name>
<keyword evidence="1" id="KW-0472">Membrane</keyword>
<evidence type="ECO:0000313" key="2">
    <source>
        <dbReference type="EMBL" id="KRG12544.1"/>
    </source>
</evidence>
<feature type="transmembrane region" description="Helical" evidence="1">
    <location>
        <begin position="51"/>
        <end position="70"/>
    </location>
</feature>
<proteinExistence type="predicted"/>
<reference evidence="2 3" key="1">
    <citation type="submission" date="2015-06" db="EMBL/GenBank/DDBJ databases">
        <title>Genome sequencing project of Bacillus galactosidilyticus PL133.</title>
        <authorList>
            <person name="Gaiero J."/>
            <person name="Nicol R."/>
            <person name="Habash M."/>
        </authorList>
    </citation>
    <scope>NUCLEOTIDE SEQUENCE [LARGE SCALE GENOMIC DNA]</scope>
    <source>
        <strain evidence="2 3">PL133</strain>
    </source>
</reference>
<dbReference type="PATRIC" id="fig|217031.4.peg.3770"/>
<dbReference type="AlphaFoldDB" id="A0A0Q9XUX4"/>
<keyword evidence="1" id="KW-0812">Transmembrane</keyword>
<protein>
    <submittedName>
        <fullName evidence="2">Uncharacterized protein</fullName>
    </submittedName>
</protein>
<feature type="transmembrane region" description="Helical" evidence="1">
    <location>
        <begin position="16"/>
        <end position="39"/>
    </location>
</feature>
<gene>
    <name evidence="2" type="ORF">ACA29_11340</name>
</gene>
<accession>A0A0Q9XUX4</accession>